<evidence type="ECO:0000256" key="8">
    <source>
        <dbReference type="ARBA" id="ARBA00023125"/>
    </source>
</evidence>
<name>A0A0R3SGG4_HYMDI</name>
<keyword evidence="6" id="KW-0862">Zinc</keyword>
<dbReference type="PANTHER" id="PTHR24403">
    <property type="entry name" value="ZINC FINGER PROTEIN"/>
    <property type="match status" value="1"/>
</dbReference>
<dbReference type="InterPro" id="IPR050688">
    <property type="entry name" value="Zinc_finger/UBP_domain"/>
</dbReference>
<protein>
    <submittedName>
        <fullName evidence="16">C2H2-type domain-containing protein</fullName>
    </submittedName>
</protein>
<evidence type="ECO:0000256" key="10">
    <source>
        <dbReference type="ARBA" id="ARBA00023242"/>
    </source>
</evidence>
<evidence type="ECO:0000313" key="15">
    <source>
        <dbReference type="Proteomes" id="UP000274504"/>
    </source>
</evidence>
<dbReference type="PROSITE" id="PS50157">
    <property type="entry name" value="ZINC_FINGER_C2H2_2"/>
    <property type="match status" value="2"/>
</dbReference>
<feature type="compositionally biased region" description="Low complexity" evidence="12">
    <location>
        <begin position="99"/>
        <end position="109"/>
    </location>
</feature>
<evidence type="ECO:0000313" key="14">
    <source>
        <dbReference type="EMBL" id="VDL42075.1"/>
    </source>
</evidence>
<dbReference type="GO" id="GO:0010468">
    <property type="term" value="P:regulation of gene expression"/>
    <property type="evidence" value="ECO:0007669"/>
    <property type="project" value="TreeGrafter"/>
</dbReference>
<keyword evidence="10" id="KW-0539">Nucleus</keyword>
<dbReference type="WBParaSite" id="HDID_0000399301-mRNA-1">
    <property type="protein sequence ID" value="HDID_0000399301-mRNA-1"/>
    <property type="gene ID" value="HDID_0000399301"/>
</dbReference>
<evidence type="ECO:0000256" key="9">
    <source>
        <dbReference type="ARBA" id="ARBA00023163"/>
    </source>
</evidence>
<dbReference type="AlphaFoldDB" id="A0A0R3SGG4"/>
<dbReference type="STRING" id="6216.A0A0R3SGG4"/>
<evidence type="ECO:0000256" key="7">
    <source>
        <dbReference type="ARBA" id="ARBA00023015"/>
    </source>
</evidence>
<keyword evidence="5 11" id="KW-0863">Zinc-finger</keyword>
<feature type="domain" description="C2H2-type" evidence="13">
    <location>
        <begin position="71"/>
        <end position="99"/>
    </location>
</feature>
<keyword evidence="8" id="KW-0238">DNA-binding</keyword>
<evidence type="ECO:0000256" key="1">
    <source>
        <dbReference type="ARBA" id="ARBA00004123"/>
    </source>
</evidence>
<keyword evidence="4" id="KW-0677">Repeat</keyword>
<dbReference type="GO" id="GO:0008270">
    <property type="term" value="F:zinc ion binding"/>
    <property type="evidence" value="ECO:0007669"/>
    <property type="project" value="UniProtKB-KW"/>
</dbReference>
<dbReference type="InterPro" id="IPR013087">
    <property type="entry name" value="Znf_C2H2_type"/>
</dbReference>
<evidence type="ECO:0000313" key="16">
    <source>
        <dbReference type="WBParaSite" id="HDID_0000399301-mRNA-1"/>
    </source>
</evidence>
<reference evidence="16" key="1">
    <citation type="submission" date="2017-02" db="UniProtKB">
        <authorList>
            <consortium name="WormBaseParasite"/>
        </authorList>
    </citation>
    <scope>IDENTIFICATION</scope>
</reference>
<dbReference type="PROSITE" id="PS00028">
    <property type="entry name" value="ZINC_FINGER_C2H2_1"/>
    <property type="match status" value="2"/>
</dbReference>
<dbReference type="FunFam" id="3.30.160.60:FF:001156">
    <property type="entry name" value="Zinc finger protein 407"/>
    <property type="match status" value="1"/>
</dbReference>
<evidence type="ECO:0000256" key="11">
    <source>
        <dbReference type="PROSITE-ProRule" id="PRU00042"/>
    </source>
</evidence>
<sequence>MFMKGVDLPTLTKPSTIFPFVDLRPFKCEACERSFAQNHKLKDHIKRVHESKNVAFTSSYLTSLLYLLRPFKCEVCEKYFSRKANLKSHIKTVHEESHGQTTESSSQSQYELKGDKTGGPCDLRVDIKAE</sequence>
<dbReference type="SMART" id="SM00355">
    <property type="entry name" value="ZnF_C2H2"/>
    <property type="match status" value="2"/>
</dbReference>
<dbReference type="Pfam" id="PF13894">
    <property type="entry name" value="zf-C2H2_4"/>
    <property type="match status" value="1"/>
</dbReference>
<proteinExistence type="inferred from homology"/>
<keyword evidence="7" id="KW-0805">Transcription regulation</keyword>
<dbReference type="FunFam" id="3.30.160.60:FF:000446">
    <property type="entry name" value="Zinc finger protein"/>
    <property type="match status" value="1"/>
</dbReference>
<evidence type="ECO:0000256" key="5">
    <source>
        <dbReference type="ARBA" id="ARBA00022771"/>
    </source>
</evidence>
<dbReference type="GO" id="GO:0003677">
    <property type="term" value="F:DNA binding"/>
    <property type="evidence" value="ECO:0007669"/>
    <property type="project" value="UniProtKB-KW"/>
</dbReference>
<dbReference type="Pfam" id="PF00096">
    <property type="entry name" value="zf-C2H2"/>
    <property type="match status" value="1"/>
</dbReference>
<reference evidence="14 15" key="2">
    <citation type="submission" date="2018-11" db="EMBL/GenBank/DDBJ databases">
        <authorList>
            <consortium name="Pathogen Informatics"/>
        </authorList>
    </citation>
    <scope>NUCLEOTIDE SEQUENCE [LARGE SCALE GENOMIC DNA]</scope>
</reference>
<dbReference type="EMBL" id="UYSG01001369">
    <property type="protein sequence ID" value="VDL42075.1"/>
    <property type="molecule type" value="Genomic_DNA"/>
</dbReference>
<accession>A0A0R3SGG4</accession>
<dbReference type="Gene3D" id="3.30.160.60">
    <property type="entry name" value="Classic Zinc Finger"/>
    <property type="match status" value="2"/>
</dbReference>
<organism evidence="16">
    <name type="scientific">Hymenolepis diminuta</name>
    <name type="common">Rat tapeworm</name>
    <dbReference type="NCBI Taxonomy" id="6216"/>
    <lineage>
        <taxon>Eukaryota</taxon>
        <taxon>Metazoa</taxon>
        <taxon>Spiralia</taxon>
        <taxon>Lophotrochozoa</taxon>
        <taxon>Platyhelminthes</taxon>
        <taxon>Cestoda</taxon>
        <taxon>Eucestoda</taxon>
        <taxon>Cyclophyllidea</taxon>
        <taxon>Hymenolepididae</taxon>
        <taxon>Hymenolepis</taxon>
    </lineage>
</organism>
<dbReference type="SUPFAM" id="SSF57667">
    <property type="entry name" value="beta-beta-alpha zinc fingers"/>
    <property type="match status" value="1"/>
</dbReference>
<feature type="region of interest" description="Disordered" evidence="12">
    <location>
        <begin position="93"/>
        <end position="130"/>
    </location>
</feature>
<evidence type="ECO:0000256" key="2">
    <source>
        <dbReference type="ARBA" id="ARBA00006991"/>
    </source>
</evidence>
<comment type="subcellular location">
    <subcellularLocation>
        <location evidence="1">Nucleus</location>
    </subcellularLocation>
</comment>
<evidence type="ECO:0000256" key="6">
    <source>
        <dbReference type="ARBA" id="ARBA00022833"/>
    </source>
</evidence>
<dbReference type="InterPro" id="IPR036236">
    <property type="entry name" value="Znf_C2H2_sf"/>
</dbReference>
<keyword evidence="9" id="KW-0804">Transcription</keyword>
<evidence type="ECO:0000259" key="13">
    <source>
        <dbReference type="PROSITE" id="PS50157"/>
    </source>
</evidence>
<gene>
    <name evidence="14" type="ORF">HDID_LOCUS3991</name>
</gene>
<dbReference type="OrthoDB" id="6508643at2759"/>
<dbReference type="PANTHER" id="PTHR24403:SF67">
    <property type="entry name" value="FI01116P-RELATED"/>
    <property type="match status" value="1"/>
</dbReference>
<dbReference type="Proteomes" id="UP000274504">
    <property type="component" value="Unassembled WGS sequence"/>
</dbReference>
<evidence type="ECO:0000256" key="3">
    <source>
        <dbReference type="ARBA" id="ARBA00022723"/>
    </source>
</evidence>
<keyword evidence="3" id="KW-0479">Metal-binding</keyword>
<feature type="domain" description="C2H2-type" evidence="13">
    <location>
        <begin position="26"/>
        <end position="54"/>
    </location>
</feature>
<dbReference type="GO" id="GO:0005634">
    <property type="term" value="C:nucleus"/>
    <property type="evidence" value="ECO:0007669"/>
    <property type="project" value="UniProtKB-SubCell"/>
</dbReference>
<evidence type="ECO:0000256" key="4">
    <source>
        <dbReference type="ARBA" id="ARBA00022737"/>
    </source>
</evidence>
<evidence type="ECO:0000256" key="12">
    <source>
        <dbReference type="SAM" id="MobiDB-lite"/>
    </source>
</evidence>
<comment type="similarity">
    <text evidence="2">Belongs to the krueppel C2H2-type zinc-finger protein family.</text>
</comment>